<dbReference type="PANTHER" id="PTHR33055">
    <property type="entry name" value="TRANSPOSASE FOR INSERTION SEQUENCE ELEMENT IS1111A"/>
    <property type="match status" value="1"/>
</dbReference>
<dbReference type="AlphaFoldDB" id="A0A0F9FQ25"/>
<evidence type="ECO:0000313" key="3">
    <source>
        <dbReference type="EMBL" id="KKL59355.1"/>
    </source>
</evidence>
<dbReference type="InterPro" id="IPR002525">
    <property type="entry name" value="Transp_IS110-like_N"/>
</dbReference>
<dbReference type="Pfam" id="PF02371">
    <property type="entry name" value="Transposase_20"/>
    <property type="match status" value="1"/>
</dbReference>
<dbReference type="PANTHER" id="PTHR33055:SF3">
    <property type="entry name" value="PUTATIVE TRANSPOSASE FOR IS117-RELATED"/>
    <property type="match status" value="1"/>
</dbReference>
<accession>A0A0F9FQ25</accession>
<dbReference type="GO" id="GO:0006313">
    <property type="term" value="P:DNA transposition"/>
    <property type="evidence" value="ECO:0007669"/>
    <property type="project" value="InterPro"/>
</dbReference>
<feature type="domain" description="Transposase IS116/IS110/IS902 C-terminal" evidence="2">
    <location>
        <begin position="212"/>
        <end position="294"/>
    </location>
</feature>
<evidence type="ECO:0000259" key="2">
    <source>
        <dbReference type="Pfam" id="PF02371"/>
    </source>
</evidence>
<dbReference type="EMBL" id="LAZR01029512">
    <property type="protein sequence ID" value="KKL59355.1"/>
    <property type="molecule type" value="Genomic_DNA"/>
</dbReference>
<dbReference type="NCBIfam" id="NF033542">
    <property type="entry name" value="transpos_IS110"/>
    <property type="match status" value="1"/>
</dbReference>
<feature type="domain" description="Transposase IS110-like N-terminal" evidence="1">
    <location>
        <begin position="5"/>
        <end position="151"/>
    </location>
</feature>
<evidence type="ECO:0000259" key="1">
    <source>
        <dbReference type="Pfam" id="PF01548"/>
    </source>
</evidence>
<protein>
    <submittedName>
        <fullName evidence="3">Uncharacterized protein</fullName>
    </submittedName>
</protein>
<comment type="caution">
    <text evidence="3">The sequence shown here is derived from an EMBL/GenBank/DDBJ whole genome shotgun (WGS) entry which is preliminary data.</text>
</comment>
<dbReference type="InterPro" id="IPR003346">
    <property type="entry name" value="Transposase_20"/>
</dbReference>
<dbReference type="GO" id="GO:0003677">
    <property type="term" value="F:DNA binding"/>
    <property type="evidence" value="ECO:0007669"/>
    <property type="project" value="InterPro"/>
</dbReference>
<reference evidence="3" key="1">
    <citation type="journal article" date="2015" name="Nature">
        <title>Complex archaea that bridge the gap between prokaryotes and eukaryotes.</title>
        <authorList>
            <person name="Spang A."/>
            <person name="Saw J.H."/>
            <person name="Jorgensen S.L."/>
            <person name="Zaremba-Niedzwiedzka K."/>
            <person name="Martijn J."/>
            <person name="Lind A.E."/>
            <person name="van Eijk R."/>
            <person name="Schleper C."/>
            <person name="Guy L."/>
            <person name="Ettema T.J."/>
        </authorList>
    </citation>
    <scope>NUCLEOTIDE SEQUENCE</scope>
</reference>
<sequence length="345" mass="38555">MKYFAGLDVSLEETAICVVDESGRIVKETRAASEPQALSDAFRKVDLPLERIGLEACSLTAWLHDGLRDECLPAICIETRAANAAMKTMPNKTDRNDARALAQIMRTGWYRQVHVKSRQCRLWRSLLFARRTVLNEMRSIENVVRAMLREAGIKLGTPSRTAFAGRVRELADANAEVMAMVEPLLAILSVMLKEFARLTKQVLDIVRKEEVCRRLMSAPGVGPITALTFRATIDRPERFGSSQAVGPHLGLTPARYQSGETDIQGKISRCGDELARTALYEAAHSLLVRSKKWSSLRAWGMNIARRRGMARARVAVARKLAVILHRMWTDATEFRFGKEHAALAV</sequence>
<dbReference type="GO" id="GO:0004803">
    <property type="term" value="F:transposase activity"/>
    <property type="evidence" value="ECO:0007669"/>
    <property type="project" value="InterPro"/>
</dbReference>
<dbReference type="InterPro" id="IPR047650">
    <property type="entry name" value="Transpos_IS110"/>
</dbReference>
<name>A0A0F9FQ25_9ZZZZ</name>
<dbReference type="Pfam" id="PF01548">
    <property type="entry name" value="DEDD_Tnp_IS110"/>
    <property type="match status" value="1"/>
</dbReference>
<gene>
    <name evidence="3" type="ORF">LCGC14_2216170</name>
</gene>
<organism evidence="3">
    <name type="scientific">marine sediment metagenome</name>
    <dbReference type="NCBI Taxonomy" id="412755"/>
    <lineage>
        <taxon>unclassified sequences</taxon>
        <taxon>metagenomes</taxon>
        <taxon>ecological metagenomes</taxon>
    </lineage>
</organism>
<proteinExistence type="predicted"/>